<sequence>MIVIKLQGGLGNQMFQYAFGRAIQNKLGGELILDTSDYKFDKLRKLSLDNFVLNEELKYNNRGSFNILYDQRTNYLIKIFVKFAPNILFSVLSTFGIYIWDDAVFKDFTVSSSNKNIYLHGYWQSERYFKEISSMILKELQVKTSVKVDNLDIYNLIASTESVCVHIRRGDFLSNSNSLKVCEQEYFLKGMDLIASRVENPVFIIFSDDISDVKRNFDFKGYNINFVEKNNQDYEELQLMYSCKHFIISNSTFSWWAQYLSQNRNKIVIAPKVWYTDGKNSDGLMMDKWIVIS</sequence>
<accession>A0AA96LPC0</accession>
<dbReference type="EMBL" id="CP130319">
    <property type="protein sequence ID" value="WNR43509.1"/>
    <property type="molecule type" value="Genomic_DNA"/>
</dbReference>
<dbReference type="GO" id="GO:0008107">
    <property type="term" value="F:galactoside 2-alpha-L-fucosyltransferase activity"/>
    <property type="evidence" value="ECO:0007669"/>
    <property type="project" value="InterPro"/>
</dbReference>
<dbReference type="RefSeq" id="WP_314797862.1">
    <property type="nucleotide sequence ID" value="NZ_CP130319.1"/>
</dbReference>
<evidence type="ECO:0000256" key="1">
    <source>
        <dbReference type="ARBA" id="ARBA00022676"/>
    </source>
</evidence>
<name>A0AA96LPC0_9BACL</name>
<dbReference type="PANTHER" id="PTHR11927">
    <property type="entry name" value="GALACTOSIDE 2-L-FUCOSYLTRANSFERASE"/>
    <property type="match status" value="1"/>
</dbReference>
<evidence type="ECO:0000313" key="4">
    <source>
        <dbReference type="Proteomes" id="UP001304650"/>
    </source>
</evidence>
<dbReference type="GO" id="GO:0016020">
    <property type="term" value="C:membrane"/>
    <property type="evidence" value="ECO:0007669"/>
    <property type="project" value="InterPro"/>
</dbReference>
<gene>
    <name evidence="3" type="ORF">MJB10_20725</name>
</gene>
<dbReference type="CDD" id="cd11301">
    <property type="entry name" value="Fut1_Fut2_like"/>
    <property type="match status" value="1"/>
</dbReference>
<evidence type="ECO:0000313" key="3">
    <source>
        <dbReference type="EMBL" id="WNR43509.1"/>
    </source>
</evidence>
<dbReference type="AlphaFoldDB" id="A0AA96LPC0"/>
<dbReference type="InterPro" id="IPR002516">
    <property type="entry name" value="Glyco_trans_11"/>
</dbReference>
<keyword evidence="4" id="KW-1185">Reference proteome</keyword>
<keyword evidence="2" id="KW-0808">Transferase</keyword>
<dbReference type="Proteomes" id="UP001304650">
    <property type="component" value="Chromosome"/>
</dbReference>
<keyword evidence="1" id="KW-0328">Glycosyltransferase</keyword>
<reference evidence="3" key="1">
    <citation type="submission" date="2022-02" db="EMBL/GenBank/DDBJ databases">
        <title>Paenibacillus sp. MBLB1832 Whole Genome Shotgun Sequencing.</title>
        <authorList>
            <person name="Hwang C.Y."/>
            <person name="Cho E.-S."/>
            <person name="Seo M.-J."/>
        </authorList>
    </citation>
    <scope>NUCLEOTIDE SEQUENCE</scope>
    <source>
        <strain evidence="3">MBLB1832</strain>
    </source>
</reference>
<dbReference type="GO" id="GO:0005975">
    <property type="term" value="P:carbohydrate metabolic process"/>
    <property type="evidence" value="ECO:0007669"/>
    <property type="project" value="InterPro"/>
</dbReference>
<evidence type="ECO:0000256" key="2">
    <source>
        <dbReference type="ARBA" id="ARBA00022679"/>
    </source>
</evidence>
<organism evidence="3 4">
    <name type="scientific">Paenibacillus roseopurpureus</name>
    <dbReference type="NCBI Taxonomy" id="2918901"/>
    <lineage>
        <taxon>Bacteria</taxon>
        <taxon>Bacillati</taxon>
        <taxon>Bacillota</taxon>
        <taxon>Bacilli</taxon>
        <taxon>Bacillales</taxon>
        <taxon>Paenibacillaceae</taxon>
        <taxon>Paenibacillus</taxon>
    </lineage>
</organism>
<dbReference type="Pfam" id="PF01531">
    <property type="entry name" value="Glyco_transf_11"/>
    <property type="match status" value="1"/>
</dbReference>
<dbReference type="KEGG" id="proo:MJB10_20725"/>
<dbReference type="PANTHER" id="PTHR11927:SF9">
    <property type="entry name" value="L-FUCOSYLTRANSFERASE"/>
    <property type="match status" value="1"/>
</dbReference>
<proteinExistence type="predicted"/>
<protein>
    <submittedName>
        <fullName evidence="3">Alpha-1,2-fucosyltransferase</fullName>
    </submittedName>
</protein>